<reference evidence="8" key="2">
    <citation type="submission" date="2023-05" db="EMBL/GenBank/DDBJ databases">
        <authorList>
            <person name="Schelkunov M.I."/>
        </authorList>
    </citation>
    <scope>NUCLEOTIDE SEQUENCE</scope>
    <source>
        <strain evidence="8">Hsosn_3</strain>
        <tissue evidence="8">Leaf</tissue>
    </source>
</reference>
<evidence type="ECO:0000256" key="6">
    <source>
        <dbReference type="SAM" id="Coils"/>
    </source>
</evidence>
<gene>
    <name evidence="8" type="ORF">POM88_015121</name>
</gene>
<comment type="similarity">
    <text evidence="1">Belongs to the FLX family.</text>
</comment>
<evidence type="ECO:0000256" key="2">
    <source>
        <dbReference type="ARBA" id="ARBA00022473"/>
    </source>
</evidence>
<organism evidence="8 9">
    <name type="scientific">Heracleum sosnowskyi</name>
    <dbReference type="NCBI Taxonomy" id="360622"/>
    <lineage>
        <taxon>Eukaryota</taxon>
        <taxon>Viridiplantae</taxon>
        <taxon>Streptophyta</taxon>
        <taxon>Embryophyta</taxon>
        <taxon>Tracheophyta</taxon>
        <taxon>Spermatophyta</taxon>
        <taxon>Magnoliopsida</taxon>
        <taxon>eudicotyledons</taxon>
        <taxon>Gunneridae</taxon>
        <taxon>Pentapetalae</taxon>
        <taxon>asterids</taxon>
        <taxon>campanulids</taxon>
        <taxon>Apiales</taxon>
        <taxon>Apiaceae</taxon>
        <taxon>Apioideae</taxon>
        <taxon>apioid superclade</taxon>
        <taxon>Tordylieae</taxon>
        <taxon>Tordyliinae</taxon>
        <taxon>Heracleum</taxon>
    </lineage>
</organism>
<dbReference type="PANTHER" id="PTHR33405:SF19">
    <property type="entry name" value="OS08G0430100 PROTEIN"/>
    <property type="match status" value="1"/>
</dbReference>
<feature type="coiled-coil region" evidence="6">
    <location>
        <begin position="120"/>
        <end position="213"/>
    </location>
</feature>
<comment type="caution">
    <text evidence="8">The sequence shown here is derived from an EMBL/GenBank/DDBJ whole genome shotgun (WGS) entry which is preliminary data.</text>
</comment>
<keyword evidence="2" id="KW-0217">Developmental protein</keyword>
<accession>A0AAD8MX49</accession>
<evidence type="ECO:0000256" key="5">
    <source>
        <dbReference type="ARBA" id="ARBA00023089"/>
    </source>
</evidence>
<evidence type="ECO:0000313" key="9">
    <source>
        <dbReference type="Proteomes" id="UP001237642"/>
    </source>
</evidence>
<sequence>MEGRNRMPRHPEPYRGPRDDPRVLMHRGMGPLPPHPAALEEEIELQHRDIQRILAENRHVIDENVILQRDLAALNDEMHRLGQMIPKLRAEKDAQTRDLMERGLKLETELRDIEPLRTEVVQLRAEAQKLNSVRQDLATEVQNLTKDITRIKSENQQISAMRNDIDGMRKELTEARRAIEFEKKANEEQTEQKQVMEKNLITLAREVEKLRAEQLSLDRRGRGAGGYGILNGSPETRYTGGETRYTSGAYGDVYGGGSWGVYDSRGSTRR</sequence>
<evidence type="ECO:0008006" key="10">
    <source>
        <dbReference type="Google" id="ProtNLM"/>
    </source>
</evidence>
<keyword evidence="9" id="KW-1185">Reference proteome</keyword>
<keyword evidence="3" id="KW-0221">Differentiation</keyword>
<dbReference type="InterPro" id="IPR040353">
    <property type="entry name" value="FLX/FLX-like"/>
</dbReference>
<evidence type="ECO:0000256" key="4">
    <source>
        <dbReference type="ARBA" id="ARBA00023054"/>
    </source>
</evidence>
<dbReference type="AlphaFoldDB" id="A0AAD8MX49"/>
<evidence type="ECO:0000256" key="1">
    <source>
        <dbReference type="ARBA" id="ARBA00005405"/>
    </source>
</evidence>
<keyword evidence="5" id="KW-0287">Flowering</keyword>
<dbReference type="PANTHER" id="PTHR33405">
    <property type="entry name" value="PROTEIN FLX-LIKE 2"/>
    <property type="match status" value="1"/>
</dbReference>
<evidence type="ECO:0000313" key="8">
    <source>
        <dbReference type="EMBL" id="KAK1386943.1"/>
    </source>
</evidence>
<name>A0AAD8MX49_9APIA</name>
<feature type="region of interest" description="Disordered" evidence="7">
    <location>
        <begin position="1"/>
        <end position="21"/>
    </location>
</feature>
<protein>
    <recommendedName>
        <fullName evidence="10">Protein FLX-like 3</fullName>
    </recommendedName>
</protein>
<dbReference type="GO" id="GO:0030154">
    <property type="term" value="P:cell differentiation"/>
    <property type="evidence" value="ECO:0007669"/>
    <property type="project" value="UniProtKB-KW"/>
</dbReference>
<evidence type="ECO:0000256" key="3">
    <source>
        <dbReference type="ARBA" id="ARBA00022782"/>
    </source>
</evidence>
<dbReference type="GO" id="GO:0009908">
    <property type="term" value="P:flower development"/>
    <property type="evidence" value="ECO:0007669"/>
    <property type="project" value="UniProtKB-KW"/>
</dbReference>
<dbReference type="Proteomes" id="UP001237642">
    <property type="component" value="Unassembled WGS sequence"/>
</dbReference>
<dbReference type="EMBL" id="JAUIZM010000004">
    <property type="protein sequence ID" value="KAK1386943.1"/>
    <property type="molecule type" value="Genomic_DNA"/>
</dbReference>
<keyword evidence="4 6" id="KW-0175">Coiled coil</keyword>
<proteinExistence type="inferred from homology"/>
<reference evidence="8" key="1">
    <citation type="submission" date="2023-02" db="EMBL/GenBank/DDBJ databases">
        <title>Genome of toxic invasive species Heracleum sosnowskyi carries increased number of genes despite the absence of recent whole-genome duplications.</title>
        <authorList>
            <person name="Schelkunov M."/>
            <person name="Shtratnikova V."/>
            <person name="Makarenko M."/>
            <person name="Klepikova A."/>
            <person name="Omelchenko D."/>
            <person name="Novikova G."/>
            <person name="Obukhova E."/>
            <person name="Bogdanov V."/>
            <person name="Penin A."/>
            <person name="Logacheva M."/>
        </authorList>
    </citation>
    <scope>NUCLEOTIDE SEQUENCE</scope>
    <source>
        <strain evidence="8">Hsosn_3</strain>
        <tissue evidence="8">Leaf</tissue>
    </source>
</reference>
<evidence type="ECO:0000256" key="7">
    <source>
        <dbReference type="SAM" id="MobiDB-lite"/>
    </source>
</evidence>